<feature type="compositionally biased region" description="Low complexity" evidence="1">
    <location>
        <begin position="87"/>
        <end position="98"/>
    </location>
</feature>
<dbReference type="EnsemblFungi" id="EJT78071">
    <property type="protein sequence ID" value="EJT78071"/>
    <property type="gene ID" value="GGTG_03174"/>
</dbReference>
<feature type="compositionally biased region" description="Acidic residues" evidence="1">
    <location>
        <begin position="484"/>
        <end position="507"/>
    </location>
</feature>
<dbReference type="EMBL" id="GL385396">
    <property type="protein sequence ID" value="EJT78071.1"/>
    <property type="molecule type" value="Genomic_DNA"/>
</dbReference>
<reference evidence="3" key="4">
    <citation type="journal article" date="2015" name="G3 (Bethesda)">
        <title>Genome sequences of three phytopathogenic species of the Magnaporthaceae family of fungi.</title>
        <authorList>
            <person name="Okagaki L.H."/>
            <person name="Nunes C.C."/>
            <person name="Sailsbery J."/>
            <person name="Clay B."/>
            <person name="Brown D."/>
            <person name="John T."/>
            <person name="Oh Y."/>
            <person name="Young N."/>
            <person name="Fitzgerald M."/>
            <person name="Haas B.J."/>
            <person name="Zeng Q."/>
            <person name="Young S."/>
            <person name="Adiconis X."/>
            <person name="Fan L."/>
            <person name="Levin J.Z."/>
            <person name="Mitchell T.K."/>
            <person name="Okubara P.A."/>
            <person name="Farman M.L."/>
            <person name="Kohn L.M."/>
            <person name="Birren B."/>
            <person name="Ma L.-J."/>
            <person name="Dean R.A."/>
        </authorList>
    </citation>
    <scope>NUCLEOTIDE SEQUENCE</scope>
    <source>
        <strain evidence="3">R3-111a-1</strain>
    </source>
</reference>
<dbReference type="STRING" id="644352.J3NPG6"/>
<organism evidence="2">
    <name type="scientific">Gaeumannomyces tritici (strain R3-111a-1)</name>
    <name type="common">Wheat and barley take-all root rot fungus</name>
    <name type="synonym">Gaeumannomyces graminis var. tritici</name>
    <dbReference type="NCBI Taxonomy" id="644352"/>
    <lineage>
        <taxon>Eukaryota</taxon>
        <taxon>Fungi</taxon>
        <taxon>Dikarya</taxon>
        <taxon>Ascomycota</taxon>
        <taxon>Pezizomycotina</taxon>
        <taxon>Sordariomycetes</taxon>
        <taxon>Sordariomycetidae</taxon>
        <taxon>Magnaporthales</taxon>
        <taxon>Magnaporthaceae</taxon>
        <taxon>Gaeumannomyces</taxon>
    </lineage>
</organism>
<reference evidence="2" key="3">
    <citation type="submission" date="2010-09" db="EMBL/GenBank/DDBJ databases">
        <title>Annotation of Gaeumannomyces graminis var. tritici R3-111a-1.</title>
        <authorList>
            <consortium name="The Broad Institute Genome Sequencing Platform"/>
            <person name="Ma L.-J."/>
            <person name="Dead R."/>
            <person name="Young S.K."/>
            <person name="Zeng Q."/>
            <person name="Gargeya S."/>
            <person name="Fitzgerald M."/>
            <person name="Haas B."/>
            <person name="Abouelleil A."/>
            <person name="Alvarado L."/>
            <person name="Arachchi H.M."/>
            <person name="Berlin A."/>
            <person name="Brown A."/>
            <person name="Chapman S.B."/>
            <person name="Chen Z."/>
            <person name="Dunbar C."/>
            <person name="Freedman E."/>
            <person name="Gearin G."/>
            <person name="Gellesch M."/>
            <person name="Goldberg J."/>
            <person name="Griggs A."/>
            <person name="Gujja S."/>
            <person name="Heiman D."/>
            <person name="Howarth C."/>
            <person name="Larson L."/>
            <person name="Lui A."/>
            <person name="MacDonald P.J.P."/>
            <person name="Mehta T."/>
            <person name="Montmayeur A."/>
            <person name="Murphy C."/>
            <person name="Neiman D."/>
            <person name="Pearson M."/>
            <person name="Priest M."/>
            <person name="Roberts A."/>
            <person name="Saif S."/>
            <person name="Shea T."/>
            <person name="Shenoy N."/>
            <person name="Sisk P."/>
            <person name="Stolte C."/>
            <person name="Sykes S."/>
            <person name="Yandava C."/>
            <person name="Wortman J."/>
            <person name="Nusbaum C."/>
            <person name="Birren B."/>
        </authorList>
    </citation>
    <scope>NUCLEOTIDE SEQUENCE</scope>
    <source>
        <strain evidence="2">R3-111a-1</strain>
    </source>
</reference>
<feature type="compositionally biased region" description="Low complexity" evidence="1">
    <location>
        <begin position="33"/>
        <end position="64"/>
    </location>
</feature>
<protein>
    <submittedName>
        <fullName evidence="2 3">Uncharacterized protein</fullName>
    </submittedName>
</protein>
<dbReference type="GeneID" id="20343632"/>
<feature type="region of interest" description="Disordered" evidence="1">
    <location>
        <begin position="465"/>
        <end position="507"/>
    </location>
</feature>
<proteinExistence type="predicted"/>
<keyword evidence="4" id="KW-1185">Reference proteome</keyword>
<reference evidence="2" key="2">
    <citation type="submission" date="2010-07" db="EMBL/GenBank/DDBJ databases">
        <authorList>
            <consortium name="The Broad Institute Genome Sequencing Platform"/>
            <consortium name="Broad Institute Genome Sequencing Center for Infectious Disease"/>
            <person name="Ma L.-J."/>
            <person name="Dead R."/>
            <person name="Young S."/>
            <person name="Zeng Q."/>
            <person name="Koehrsen M."/>
            <person name="Alvarado L."/>
            <person name="Berlin A."/>
            <person name="Chapman S.B."/>
            <person name="Chen Z."/>
            <person name="Freedman E."/>
            <person name="Gellesch M."/>
            <person name="Goldberg J."/>
            <person name="Griggs A."/>
            <person name="Gujja S."/>
            <person name="Heilman E.R."/>
            <person name="Heiman D."/>
            <person name="Hepburn T."/>
            <person name="Howarth C."/>
            <person name="Jen D."/>
            <person name="Larson L."/>
            <person name="Mehta T."/>
            <person name="Neiman D."/>
            <person name="Pearson M."/>
            <person name="Roberts A."/>
            <person name="Saif S."/>
            <person name="Shea T."/>
            <person name="Shenoy N."/>
            <person name="Sisk P."/>
            <person name="Stolte C."/>
            <person name="Sykes S."/>
            <person name="Walk T."/>
            <person name="White J."/>
            <person name="Yandava C."/>
            <person name="Haas B."/>
            <person name="Nusbaum C."/>
            <person name="Birren B."/>
        </authorList>
    </citation>
    <scope>NUCLEOTIDE SEQUENCE</scope>
    <source>
        <strain evidence="2">R3-111a-1</strain>
    </source>
</reference>
<accession>J3NPG6</accession>
<dbReference type="Proteomes" id="UP000006039">
    <property type="component" value="Unassembled WGS sequence"/>
</dbReference>
<evidence type="ECO:0000313" key="3">
    <source>
        <dbReference type="EnsemblFungi" id="EJT78071"/>
    </source>
</evidence>
<dbReference type="VEuPathDB" id="FungiDB:GGTG_03174"/>
<evidence type="ECO:0000313" key="2">
    <source>
        <dbReference type="EMBL" id="EJT78071.1"/>
    </source>
</evidence>
<dbReference type="RefSeq" id="XP_009219216.1">
    <property type="nucleotide sequence ID" value="XM_009220952.1"/>
</dbReference>
<name>J3NPG6_GAET3</name>
<feature type="region of interest" description="Disordered" evidence="1">
    <location>
        <begin position="31"/>
        <end position="155"/>
    </location>
</feature>
<reference evidence="3" key="5">
    <citation type="submission" date="2018-04" db="UniProtKB">
        <authorList>
            <consortium name="EnsemblFungi"/>
        </authorList>
    </citation>
    <scope>IDENTIFICATION</scope>
    <source>
        <strain evidence="3">R3-111a-1</strain>
    </source>
</reference>
<dbReference type="AlphaFoldDB" id="J3NPG6"/>
<evidence type="ECO:0000313" key="4">
    <source>
        <dbReference type="Proteomes" id="UP000006039"/>
    </source>
</evidence>
<dbReference type="HOGENOM" id="CLU_537526_0_0_1"/>
<dbReference type="OrthoDB" id="3510794at2759"/>
<gene>
    <name evidence="3" type="primary">20343632</name>
    <name evidence="2" type="ORF">GGTG_03174</name>
</gene>
<evidence type="ECO:0000256" key="1">
    <source>
        <dbReference type="SAM" id="MobiDB-lite"/>
    </source>
</evidence>
<dbReference type="eggNOG" id="ENOG502T18B">
    <property type="taxonomic scope" value="Eukaryota"/>
</dbReference>
<reference evidence="4" key="1">
    <citation type="submission" date="2010-07" db="EMBL/GenBank/DDBJ databases">
        <title>The genome sequence of Gaeumannomyces graminis var. tritici strain R3-111a-1.</title>
        <authorList>
            <consortium name="The Broad Institute Genome Sequencing Platform"/>
            <person name="Ma L.-J."/>
            <person name="Dead R."/>
            <person name="Young S."/>
            <person name="Zeng Q."/>
            <person name="Koehrsen M."/>
            <person name="Alvarado L."/>
            <person name="Berlin A."/>
            <person name="Chapman S.B."/>
            <person name="Chen Z."/>
            <person name="Freedman E."/>
            <person name="Gellesch M."/>
            <person name="Goldberg J."/>
            <person name="Griggs A."/>
            <person name="Gujja S."/>
            <person name="Heilman E.R."/>
            <person name="Heiman D."/>
            <person name="Hepburn T."/>
            <person name="Howarth C."/>
            <person name="Jen D."/>
            <person name="Larson L."/>
            <person name="Mehta T."/>
            <person name="Neiman D."/>
            <person name="Pearson M."/>
            <person name="Roberts A."/>
            <person name="Saif S."/>
            <person name="Shea T."/>
            <person name="Shenoy N."/>
            <person name="Sisk P."/>
            <person name="Stolte C."/>
            <person name="Sykes S."/>
            <person name="Walk T."/>
            <person name="White J."/>
            <person name="Yandava C."/>
            <person name="Haas B."/>
            <person name="Nusbaum C."/>
            <person name="Birren B."/>
        </authorList>
    </citation>
    <scope>NUCLEOTIDE SEQUENCE [LARGE SCALE GENOMIC DNA]</scope>
    <source>
        <strain evidence="4">R3-111a-1</strain>
    </source>
</reference>
<sequence length="507" mass="54520">MALATAPGLGGLIPVPALAAGVDPYAMFPRCRTPPSTAPAAAPSLDPAPASAAATPDLAARATPGSPPTLPPPHKQRPAARSNDENSGGCRRQSRGSPSPRPLGSRKRRCRTSLRGSGPGRGSTRFAAEGTAADEGDSLDGKDNTGPPLSVDNATGSVREYRELVSTPEHVTRVSFLRWRTRDSWFCFPGEIRNQIYEELLLPPSSYDMYAGYYGDMKAGRRGDADVAAAATGRGEQVHEPGSIRLQTPGILLVCRAITGECTPILRARTLVVDRVPPWPPGSPAPLPVSRFIGHTTLRRLHTLELRVELGRGAMGSGWVWNPLVRDLLAVLCGGAGNELRRLRVVVKLFRLGCVPAYTAGGEGAEWDRLFAHLEWFRAANPMIWSPPTVEVEFWAVGAADVVALEPFPAPPPSSLPAGPRGLPRSLQELDVCLRPWQFRYARARRIGDATDCALVPGSVTEFLAEDPRDRDVVGNHGVQGSGQDDEDEDEDEGEDDEDDDNGYDMD</sequence>